<dbReference type="InterPro" id="IPR000873">
    <property type="entry name" value="AMP-dep_synth/lig_dom"/>
</dbReference>
<gene>
    <name evidence="3" type="ORF">E4099_04260</name>
</gene>
<dbReference type="InterPro" id="IPR045851">
    <property type="entry name" value="AMP-bd_C_sf"/>
</dbReference>
<dbReference type="OrthoDB" id="3802848at2"/>
<keyword evidence="4" id="KW-1185">Reference proteome</keyword>
<dbReference type="InterPro" id="IPR042099">
    <property type="entry name" value="ANL_N_sf"/>
</dbReference>
<sequence length="481" mass="51593">MTGLTEDVLEIAAARPRDPALRWRGADISYAELADLVRRAHQDLAGHPGEGPVAVVAPKSPEVVAFVLACVLARRAVLLPSPDLGRTALAELVHRAGCEHIVTATAAATASGLELRETGAPARPSGDVRFLLTTSGSTGAPKIVPLTAGSTDRFMRWAVGMFGIGPGVHVLNYAPLNFDLCLLDVWATLRAGGRVALVEAEHAVDPGHLVGLLEDDPHVVQAVPMFFRVVAEAVRSSGRRFPGVRHVVLTGDHTPRPLRAELPAVFPGARFHNVYGCTETNDSFVHSFDGHEADTHEVLPLGRPLPGVRTRIMTDEGELTGAGTGELWVATPFQTRGYLHEDGARFTTEPDGTTYFRSGDLVSRGADGELRLVGRTDFQVKVRGVRVSIEDVERVISEHPQVAEVGVVAVPDPQAGRRLHAVVRRRSDRLTGLGLRQHCAQRLVRAAIPAVIQVVDGPLPHTSTGKVDRKLIRKELLAGGS</sequence>
<evidence type="ECO:0008006" key="5">
    <source>
        <dbReference type="Google" id="ProtNLM"/>
    </source>
</evidence>
<dbReference type="Pfam" id="PF13193">
    <property type="entry name" value="AMP-binding_C"/>
    <property type="match status" value="1"/>
</dbReference>
<dbReference type="RefSeq" id="WP_135337565.1">
    <property type="nucleotide sequence ID" value="NZ_JBHLTX010000022.1"/>
</dbReference>
<dbReference type="InterPro" id="IPR020845">
    <property type="entry name" value="AMP-binding_CS"/>
</dbReference>
<dbReference type="PANTHER" id="PTHR45527">
    <property type="entry name" value="NONRIBOSOMAL PEPTIDE SYNTHETASE"/>
    <property type="match status" value="1"/>
</dbReference>
<evidence type="ECO:0000313" key="4">
    <source>
        <dbReference type="Proteomes" id="UP000297948"/>
    </source>
</evidence>
<feature type="domain" description="AMP-binding enzyme C-terminal" evidence="2">
    <location>
        <begin position="392"/>
        <end position="466"/>
    </location>
</feature>
<feature type="domain" description="AMP-dependent synthetase/ligase" evidence="1">
    <location>
        <begin position="12"/>
        <end position="339"/>
    </location>
</feature>
<accession>A0A4Z0HIA1</accession>
<dbReference type="GO" id="GO:0044550">
    <property type="term" value="P:secondary metabolite biosynthetic process"/>
    <property type="evidence" value="ECO:0007669"/>
    <property type="project" value="TreeGrafter"/>
</dbReference>
<evidence type="ECO:0000259" key="2">
    <source>
        <dbReference type="Pfam" id="PF13193"/>
    </source>
</evidence>
<dbReference type="Proteomes" id="UP000297948">
    <property type="component" value="Unassembled WGS sequence"/>
</dbReference>
<reference evidence="3 4" key="1">
    <citation type="submission" date="2019-03" db="EMBL/GenBank/DDBJ databases">
        <authorList>
            <person name="Gonzalez-Pimentel J.L."/>
        </authorList>
    </citation>
    <scope>NUCLEOTIDE SEQUENCE [LARGE SCALE GENOMIC DNA]</scope>
    <source>
        <strain evidence="3 4">JCM 31289</strain>
    </source>
</reference>
<dbReference type="Gene3D" id="3.40.50.12780">
    <property type="entry name" value="N-terminal domain of ligase-like"/>
    <property type="match status" value="1"/>
</dbReference>
<dbReference type="GO" id="GO:0005829">
    <property type="term" value="C:cytosol"/>
    <property type="evidence" value="ECO:0007669"/>
    <property type="project" value="TreeGrafter"/>
</dbReference>
<dbReference type="PROSITE" id="PS00455">
    <property type="entry name" value="AMP_BINDING"/>
    <property type="match status" value="1"/>
</dbReference>
<dbReference type="GO" id="GO:0043041">
    <property type="term" value="P:amino acid activation for nonribosomal peptide biosynthetic process"/>
    <property type="evidence" value="ECO:0007669"/>
    <property type="project" value="TreeGrafter"/>
</dbReference>
<evidence type="ECO:0000259" key="1">
    <source>
        <dbReference type="Pfam" id="PF00501"/>
    </source>
</evidence>
<dbReference type="InterPro" id="IPR025110">
    <property type="entry name" value="AMP-bd_C"/>
</dbReference>
<dbReference type="Pfam" id="PF00501">
    <property type="entry name" value="AMP-binding"/>
    <property type="match status" value="1"/>
</dbReference>
<comment type="caution">
    <text evidence="3">The sequence shown here is derived from an EMBL/GenBank/DDBJ whole genome shotgun (WGS) entry which is preliminary data.</text>
</comment>
<name>A0A4Z0HIA1_9ACTN</name>
<protein>
    <recommendedName>
        <fullName evidence="5">Acyl-CoA synthetase</fullName>
    </recommendedName>
</protein>
<proteinExistence type="predicted"/>
<dbReference type="SUPFAM" id="SSF56801">
    <property type="entry name" value="Acetyl-CoA synthetase-like"/>
    <property type="match status" value="1"/>
</dbReference>
<dbReference type="EMBL" id="SRID01000021">
    <property type="protein sequence ID" value="TGB16991.1"/>
    <property type="molecule type" value="Genomic_DNA"/>
</dbReference>
<organism evidence="3 4">
    <name type="scientific">Streptomyces palmae</name>
    <dbReference type="NCBI Taxonomy" id="1701085"/>
    <lineage>
        <taxon>Bacteria</taxon>
        <taxon>Bacillati</taxon>
        <taxon>Actinomycetota</taxon>
        <taxon>Actinomycetes</taxon>
        <taxon>Kitasatosporales</taxon>
        <taxon>Streptomycetaceae</taxon>
        <taxon>Streptomyces</taxon>
    </lineage>
</organism>
<dbReference type="PANTHER" id="PTHR45527:SF1">
    <property type="entry name" value="FATTY ACID SYNTHASE"/>
    <property type="match status" value="1"/>
</dbReference>
<dbReference type="GO" id="GO:0031177">
    <property type="term" value="F:phosphopantetheine binding"/>
    <property type="evidence" value="ECO:0007669"/>
    <property type="project" value="TreeGrafter"/>
</dbReference>
<dbReference type="AlphaFoldDB" id="A0A4Z0HIA1"/>
<evidence type="ECO:0000313" key="3">
    <source>
        <dbReference type="EMBL" id="TGB16991.1"/>
    </source>
</evidence>
<dbReference type="Gene3D" id="3.30.300.30">
    <property type="match status" value="1"/>
</dbReference>